<evidence type="ECO:0000256" key="1">
    <source>
        <dbReference type="ARBA" id="ARBA00004429"/>
    </source>
</evidence>
<dbReference type="InterPro" id="IPR003439">
    <property type="entry name" value="ABC_transporter-like_ATP-bd"/>
</dbReference>
<keyword evidence="14" id="KW-1185">Reference proteome</keyword>
<evidence type="ECO:0000256" key="2">
    <source>
        <dbReference type="ARBA" id="ARBA00022448"/>
    </source>
</evidence>
<dbReference type="Pfam" id="PF00005">
    <property type="entry name" value="ABC_tran"/>
    <property type="match status" value="1"/>
</dbReference>
<feature type="transmembrane region" description="Helical" evidence="11">
    <location>
        <begin position="264"/>
        <end position="284"/>
    </location>
</feature>
<dbReference type="STRING" id="111015.AXF14_07620"/>
<sequence length="1147" mass="121455">MLELRDIVKAYRTSTLTQTALDGVTVSFRDNEFVAVLGQSGSGKTTMLNVIGGLDHFDDGDLVIDGVSTKDFKDRDWDAYRNNRIGFVFQSYNLIPHQSVLANVELALTLSGVSRAERRERALAALDQVGLADHVGKRPSQLSGGQMQRVAIARALINDPEILLADEPTGALDSATSVQVMDLLRDVARDRLVVMVTHNPELAHEYATRIVELADGSIVSDTDPLAPGAPLERRARAARRTRMGALTALALSFNNLMTKKGRTIMTSFAGSIGIIGIALILALANGVNGYIARTEEETLASYPLQIERLGMDYTAILSQAADDSTASDLPSGAIGERRTLKDMFGSATTNDLAHLKTYLDHDGGGIDALTNAVEYRYDVTPQLYLPRGSGTTGPGGAPTQVNPDSAFSSFGALAQQSQMSVFQQLASDTSLYEDQYRLRSGRWPSGADELVVVLSPDGRITDAAEYALGLRDHAELEAMMQTYASGQAAGSPVASAVLGAGASATASASASATPSATPTATGSVSPAERTLHDNDLIGRTLKLVPAYERYQHDDDRGVWVDKSDDAACMGSLVDHGEDVRVVGVVQAKDKQGSLAPGVYYTPALTKHLMQEADGADIVEAQLAHPGTDVFSGQSFTDLAAGKGADSIDLSSLFTIDSTRLKSAFSIDSSKIDASALDLSGVDLSGITSQPLDLSSLDLSALQDANPQIDLSGIDLSSTSLADLATKYPELAKIDYPTLISEALADGVIKDGASGKVSQMMTRVIAGFADYQAQHAAGANASDTSDDPDLATLTADYLAQPSVQKTIFDTLRSDDVIDSARLTENLTKALGDDPAVSDVSADVRDQLVTAIGEQVAGQVGQQITSALSAAVQAAMNQAMTQMMTAVQQQIATQVQAAMSRMTQQIPAAMTIDESAFKEAFKLDMTPTALAELMSTLVTTDVPTYDTNLSDLGWADPANPSGIDIYPKDFKAKDEVKTLLADYNADQAAAGHKDRAITYTDVVGTLMSSVTRIVNIISWMLIAFVAISLVVSSIMIAIITYISVLERKKEIGILRAIGASKSDVRHVFNAETVIEGLLAGFLGVGITLLLCLPVNVIVNDRFGVHPIAQLPWTAGVVLVLISVGLTVLAGIIPSGKAAREDPVEALRSE</sequence>
<keyword evidence="3" id="KW-1003">Cell membrane</keyword>
<comment type="similarity">
    <text evidence="9">Belongs to the ABC transporter superfamily. Macrolide exporter (TC 3.A.1.122) family.</text>
</comment>
<keyword evidence="7 11" id="KW-1133">Transmembrane helix</keyword>
<evidence type="ECO:0000256" key="10">
    <source>
        <dbReference type="SAM" id="MobiDB-lite"/>
    </source>
</evidence>
<evidence type="ECO:0000256" key="5">
    <source>
        <dbReference type="ARBA" id="ARBA00022741"/>
    </source>
</evidence>
<dbReference type="RefSeq" id="WP_067942172.1">
    <property type="nucleotide sequence ID" value="NZ_CP014228.1"/>
</dbReference>
<dbReference type="GO" id="GO:0022857">
    <property type="term" value="F:transmembrane transporter activity"/>
    <property type="evidence" value="ECO:0007669"/>
    <property type="project" value="UniProtKB-ARBA"/>
</dbReference>
<dbReference type="OrthoDB" id="2079174at2"/>
<evidence type="ECO:0000256" key="7">
    <source>
        <dbReference type="ARBA" id="ARBA00022989"/>
    </source>
</evidence>
<accession>A0A0X8JEQ8</accession>
<evidence type="ECO:0000313" key="14">
    <source>
        <dbReference type="Proteomes" id="UP000065220"/>
    </source>
</evidence>
<dbReference type="PANTHER" id="PTHR42798:SF6">
    <property type="entry name" value="CELL DIVISION ATP-BINDING PROTEIN FTSE"/>
    <property type="match status" value="1"/>
</dbReference>
<dbReference type="GO" id="GO:0005886">
    <property type="term" value="C:plasma membrane"/>
    <property type="evidence" value="ECO:0007669"/>
    <property type="project" value="UniProtKB-SubCell"/>
</dbReference>
<evidence type="ECO:0000256" key="11">
    <source>
        <dbReference type="SAM" id="Phobius"/>
    </source>
</evidence>
<gene>
    <name evidence="13" type="ORF">AXF14_07620</name>
</gene>
<dbReference type="KEGG" id="ard:AXF14_07620"/>
<feature type="transmembrane region" description="Helical" evidence="11">
    <location>
        <begin position="1014"/>
        <end position="1043"/>
    </location>
</feature>
<keyword evidence="4 11" id="KW-0812">Transmembrane</keyword>
<dbReference type="GO" id="GO:0098796">
    <property type="term" value="C:membrane protein complex"/>
    <property type="evidence" value="ECO:0007669"/>
    <property type="project" value="UniProtKB-ARBA"/>
</dbReference>
<keyword evidence="5" id="KW-0547">Nucleotide-binding</keyword>
<evidence type="ECO:0000256" key="9">
    <source>
        <dbReference type="ARBA" id="ARBA00038388"/>
    </source>
</evidence>
<dbReference type="GO" id="GO:0005524">
    <property type="term" value="F:ATP binding"/>
    <property type="evidence" value="ECO:0007669"/>
    <property type="project" value="UniProtKB-KW"/>
</dbReference>
<evidence type="ECO:0000256" key="4">
    <source>
        <dbReference type="ARBA" id="ARBA00022692"/>
    </source>
</evidence>
<evidence type="ECO:0000256" key="8">
    <source>
        <dbReference type="ARBA" id="ARBA00023136"/>
    </source>
</evidence>
<dbReference type="SUPFAM" id="SSF52540">
    <property type="entry name" value="P-loop containing nucleoside triphosphate hydrolases"/>
    <property type="match status" value="1"/>
</dbReference>
<evidence type="ECO:0000256" key="6">
    <source>
        <dbReference type="ARBA" id="ARBA00022840"/>
    </source>
</evidence>
<dbReference type="InterPro" id="IPR017871">
    <property type="entry name" value="ABC_transporter-like_CS"/>
</dbReference>
<name>A0A0X8JEQ8_ACTRD</name>
<dbReference type="PROSITE" id="PS50893">
    <property type="entry name" value="ABC_TRANSPORTER_2"/>
    <property type="match status" value="1"/>
</dbReference>
<dbReference type="PROSITE" id="PS00211">
    <property type="entry name" value="ABC_TRANSPORTER_1"/>
    <property type="match status" value="1"/>
</dbReference>
<organism evidence="13 14">
    <name type="scientific">Actinomyces radicidentis</name>
    <dbReference type="NCBI Taxonomy" id="111015"/>
    <lineage>
        <taxon>Bacteria</taxon>
        <taxon>Bacillati</taxon>
        <taxon>Actinomycetota</taxon>
        <taxon>Actinomycetes</taxon>
        <taxon>Actinomycetales</taxon>
        <taxon>Actinomycetaceae</taxon>
        <taxon>Actinomyces</taxon>
    </lineage>
</organism>
<proteinExistence type="inferred from homology"/>
<dbReference type="Proteomes" id="UP000065220">
    <property type="component" value="Chromosome"/>
</dbReference>
<dbReference type="Gene3D" id="3.40.50.300">
    <property type="entry name" value="P-loop containing nucleotide triphosphate hydrolases"/>
    <property type="match status" value="1"/>
</dbReference>
<dbReference type="InterPro" id="IPR003838">
    <property type="entry name" value="ABC3_permease_C"/>
</dbReference>
<dbReference type="SMART" id="SM00382">
    <property type="entry name" value="AAA"/>
    <property type="match status" value="1"/>
</dbReference>
<dbReference type="CDD" id="cd03255">
    <property type="entry name" value="ABC_MJ0796_LolCDE_FtsE"/>
    <property type="match status" value="1"/>
</dbReference>
<keyword evidence="6" id="KW-0067">ATP-binding</keyword>
<keyword evidence="8 11" id="KW-0472">Membrane</keyword>
<protein>
    <submittedName>
        <fullName evidence="13">ABC transporter permease</fullName>
    </submittedName>
</protein>
<comment type="subcellular location">
    <subcellularLocation>
        <location evidence="1">Cell inner membrane</location>
        <topology evidence="1">Multi-pass membrane protein</topology>
    </subcellularLocation>
</comment>
<dbReference type="AlphaFoldDB" id="A0A0X8JEQ8"/>
<evidence type="ECO:0000313" key="13">
    <source>
        <dbReference type="EMBL" id="AMD87475.1"/>
    </source>
</evidence>
<feature type="transmembrane region" description="Helical" evidence="11">
    <location>
        <begin position="1075"/>
        <end position="1096"/>
    </location>
</feature>
<dbReference type="Pfam" id="PF02687">
    <property type="entry name" value="FtsX"/>
    <property type="match status" value="1"/>
</dbReference>
<evidence type="ECO:0000256" key="3">
    <source>
        <dbReference type="ARBA" id="ARBA00022475"/>
    </source>
</evidence>
<dbReference type="InterPro" id="IPR027417">
    <property type="entry name" value="P-loop_NTPase"/>
</dbReference>
<dbReference type="GO" id="GO:0016887">
    <property type="term" value="F:ATP hydrolysis activity"/>
    <property type="evidence" value="ECO:0007669"/>
    <property type="project" value="InterPro"/>
</dbReference>
<reference evidence="14" key="1">
    <citation type="submission" date="2016-02" db="EMBL/GenBank/DDBJ databases">
        <authorList>
            <person name="Holder M.E."/>
            <person name="Ajami N.J."/>
            <person name="Petrosino J.F."/>
        </authorList>
    </citation>
    <scope>NUCLEOTIDE SEQUENCE [LARGE SCALE GENOMIC DNA]</scope>
    <source>
        <strain evidence="14">CCUG 36733</strain>
    </source>
</reference>
<feature type="transmembrane region" description="Helical" evidence="11">
    <location>
        <begin position="1108"/>
        <end position="1130"/>
    </location>
</feature>
<keyword evidence="2" id="KW-0813">Transport</keyword>
<dbReference type="FunFam" id="3.40.50.300:FF:000032">
    <property type="entry name" value="Export ABC transporter ATP-binding protein"/>
    <property type="match status" value="1"/>
</dbReference>
<dbReference type="PANTHER" id="PTHR42798">
    <property type="entry name" value="LIPOPROTEIN-RELEASING SYSTEM ATP-BINDING PROTEIN LOLD"/>
    <property type="match status" value="1"/>
</dbReference>
<dbReference type="InterPro" id="IPR003593">
    <property type="entry name" value="AAA+_ATPase"/>
</dbReference>
<evidence type="ECO:0000259" key="12">
    <source>
        <dbReference type="PROSITE" id="PS50893"/>
    </source>
</evidence>
<feature type="domain" description="ABC transporter" evidence="12">
    <location>
        <begin position="2"/>
        <end position="240"/>
    </location>
</feature>
<dbReference type="InterPro" id="IPR017911">
    <property type="entry name" value="MacB-like_ATP-bd"/>
</dbReference>
<dbReference type="EMBL" id="CP014228">
    <property type="protein sequence ID" value="AMD87475.1"/>
    <property type="molecule type" value="Genomic_DNA"/>
</dbReference>
<feature type="region of interest" description="Disordered" evidence="10">
    <location>
        <begin position="508"/>
        <end position="527"/>
    </location>
</feature>